<comment type="caution">
    <text evidence="1">The sequence shown here is derived from an EMBL/GenBank/DDBJ whole genome shotgun (WGS) entry which is preliminary data.</text>
</comment>
<dbReference type="Proteomes" id="UP000324222">
    <property type="component" value="Unassembled WGS sequence"/>
</dbReference>
<dbReference type="EMBL" id="VSRR010001617">
    <property type="protein sequence ID" value="MPC26576.1"/>
    <property type="molecule type" value="Genomic_DNA"/>
</dbReference>
<evidence type="ECO:0000313" key="1">
    <source>
        <dbReference type="EMBL" id="MPC26576.1"/>
    </source>
</evidence>
<keyword evidence="2" id="KW-1185">Reference proteome</keyword>
<gene>
    <name evidence="1" type="ORF">E2C01_019719</name>
</gene>
<organism evidence="1 2">
    <name type="scientific">Portunus trituberculatus</name>
    <name type="common">Swimming crab</name>
    <name type="synonym">Neptunus trituberculatus</name>
    <dbReference type="NCBI Taxonomy" id="210409"/>
    <lineage>
        <taxon>Eukaryota</taxon>
        <taxon>Metazoa</taxon>
        <taxon>Ecdysozoa</taxon>
        <taxon>Arthropoda</taxon>
        <taxon>Crustacea</taxon>
        <taxon>Multicrustacea</taxon>
        <taxon>Malacostraca</taxon>
        <taxon>Eumalacostraca</taxon>
        <taxon>Eucarida</taxon>
        <taxon>Decapoda</taxon>
        <taxon>Pleocyemata</taxon>
        <taxon>Brachyura</taxon>
        <taxon>Eubrachyura</taxon>
        <taxon>Portunoidea</taxon>
        <taxon>Portunidae</taxon>
        <taxon>Portuninae</taxon>
        <taxon>Portunus</taxon>
    </lineage>
</organism>
<protein>
    <submittedName>
        <fullName evidence="1">Uncharacterized protein</fullName>
    </submittedName>
</protein>
<dbReference type="AlphaFoldDB" id="A0A5B7E053"/>
<sequence>MWGVAWQNTIVCWFSLFRTDAAIKARKGIKLLNPMLCKQQREIVRNDVTHTHTHLTGFLSVEAPAKQKAQLRVKTVKVLSVGLILSLLRTKRAF</sequence>
<accession>A0A5B7E053</accession>
<proteinExistence type="predicted"/>
<evidence type="ECO:0000313" key="2">
    <source>
        <dbReference type="Proteomes" id="UP000324222"/>
    </source>
</evidence>
<name>A0A5B7E053_PORTR</name>
<reference evidence="1 2" key="1">
    <citation type="submission" date="2019-05" db="EMBL/GenBank/DDBJ databases">
        <title>Another draft genome of Portunus trituberculatus and its Hox gene families provides insights of decapod evolution.</title>
        <authorList>
            <person name="Jeong J.-H."/>
            <person name="Song I."/>
            <person name="Kim S."/>
            <person name="Choi T."/>
            <person name="Kim D."/>
            <person name="Ryu S."/>
            <person name="Kim W."/>
        </authorList>
    </citation>
    <scope>NUCLEOTIDE SEQUENCE [LARGE SCALE GENOMIC DNA]</scope>
    <source>
        <tissue evidence="1">Muscle</tissue>
    </source>
</reference>